<dbReference type="PANTHER" id="PTHR33050">
    <property type="entry name" value="REVERSE TRANSCRIPTASE DOMAIN-CONTAINING PROTEIN"/>
    <property type="match status" value="1"/>
</dbReference>
<dbReference type="PANTHER" id="PTHR33050:SF7">
    <property type="entry name" value="RIBONUCLEASE H"/>
    <property type="match status" value="1"/>
</dbReference>
<keyword evidence="3" id="KW-1185">Reference proteome</keyword>
<sequence>MVSAGLPQKMADAIIALGYDSQDVFRSAFVDKNAFETWLCKSRDKLGDEASGVDAGDWTTCPLAAKLRLFLCGCTNSGGGTRDAWRRQIEKDYPSAVITPETLPSLGFLQLVRQQCAGSQWEWIAWKRVLSEEQVLEVRGRKNSSGYGEFLDLFAVAAGIQHEEWDMDLGASALRVQNLLDTRAHAYVMCGSGHLHPWSVYTKRFIHFYTKKPGEHFRPPSIQEAEAADRAVMNEVLQLVFAGNNLDDALHHVVVERDMLRLLLIERPKSAENHLATPRYQTTQRDMEARRIGTALTSMRVQSVVRQITILSSAMASPTPRGDLGPSEEFESNPSDAPTACAGFRLRDGGDIDTSLIPLLRAGLPTGINETIPASGVRREVDVPSRPNLELLVHNSPWGTALEDPETLMELVQRDVDSGFAEWVDSGREEVIARFGRNCEAGRLGLVKKDGCEPRLVGDSTVSNANRLCRISAKIELPGLADVIQFMSRHLQQRWVAFSLDVKKAHKRVKVMLACSLGVPLSWKKMSLGTKLKWIGWLLQFDGQPCATLSEDKVLRLEAGLRAVTQRRWVRRRELESLVGLLSWYTCGARWLKPWMAMWFHMLLKPAMHFYNLDGEQLWELQRLLDADLRVTHCATLSDVQIGWRLAECGGKVVKESSDLSRCRTKHGRAWVKLLDSASAQVRPSKDEACVAAFFLQLILGRAPVHLVETPATQCVAAADAFANSTGAGIGGWWMPNDAQLAASSICWFSISLDKSSLPEWFVPKGAGFQDVISSLEALAQLVLLVLQRQDPESRIRSPNVGCLAVRQRCDNLGVVGACEKGLSMKQPLASVLQATALFCMKERLNLRVSHLAGVRNEWADTLSRGSAKDPVFWAQLDPAKRRSLDWRAVLDAGRPEELARAV</sequence>
<evidence type="ECO:0000313" key="3">
    <source>
        <dbReference type="Proteomes" id="UP000186817"/>
    </source>
</evidence>
<dbReference type="Proteomes" id="UP000186817">
    <property type="component" value="Unassembled WGS sequence"/>
</dbReference>
<evidence type="ECO:0000256" key="1">
    <source>
        <dbReference type="SAM" id="MobiDB-lite"/>
    </source>
</evidence>
<dbReference type="InterPro" id="IPR052055">
    <property type="entry name" value="Hepadnavirus_pol/RT"/>
</dbReference>
<comment type="caution">
    <text evidence="2">The sequence shown here is derived from an EMBL/GenBank/DDBJ whole genome shotgun (WGS) entry which is preliminary data.</text>
</comment>
<name>A0A1Q9DRC4_SYMMI</name>
<dbReference type="EMBL" id="LSRX01000424">
    <property type="protein sequence ID" value="OLP97723.1"/>
    <property type="molecule type" value="Genomic_DNA"/>
</dbReference>
<protein>
    <submittedName>
        <fullName evidence="2">Uncharacterized protein</fullName>
    </submittedName>
</protein>
<feature type="region of interest" description="Disordered" evidence="1">
    <location>
        <begin position="316"/>
        <end position="336"/>
    </location>
</feature>
<dbReference type="AlphaFoldDB" id="A0A1Q9DRC4"/>
<evidence type="ECO:0000313" key="2">
    <source>
        <dbReference type="EMBL" id="OLP97723.1"/>
    </source>
</evidence>
<accession>A0A1Q9DRC4</accession>
<gene>
    <name evidence="2" type="ORF">AK812_SmicGene19932</name>
</gene>
<reference evidence="2 3" key="1">
    <citation type="submission" date="2016-02" db="EMBL/GenBank/DDBJ databases">
        <title>Genome analysis of coral dinoflagellate symbionts highlights evolutionary adaptations to a symbiotic lifestyle.</title>
        <authorList>
            <person name="Aranda M."/>
            <person name="Li Y."/>
            <person name="Liew Y.J."/>
            <person name="Baumgarten S."/>
            <person name="Simakov O."/>
            <person name="Wilson M."/>
            <person name="Piel J."/>
            <person name="Ashoor H."/>
            <person name="Bougouffa S."/>
            <person name="Bajic V.B."/>
            <person name="Ryu T."/>
            <person name="Ravasi T."/>
            <person name="Bayer T."/>
            <person name="Micklem G."/>
            <person name="Kim H."/>
            <person name="Bhak J."/>
            <person name="Lajeunesse T.C."/>
            <person name="Voolstra C.R."/>
        </authorList>
    </citation>
    <scope>NUCLEOTIDE SEQUENCE [LARGE SCALE GENOMIC DNA]</scope>
    <source>
        <strain evidence="2 3">CCMP2467</strain>
    </source>
</reference>
<dbReference type="OrthoDB" id="440078at2759"/>
<proteinExistence type="predicted"/>
<organism evidence="2 3">
    <name type="scientific">Symbiodinium microadriaticum</name>
    <name type="common">Dinoflagellate</name>
    <name type="synonym">Zooxanthella microadriatica</name>
    <dbReference type="NCBI Taxonomy" id="2951"/>
    <lineage>
        <taxon>Eukaryota</taxon>
        <taxon>Sar</taxon>
        <taxon>Alveolata</taxon>
        <taxon>Dinophyceae</taxon>
        <taxon>Suessiales</taxon>
        <taxon>Symbiodiniaceae</taxon>
        <taxon>Symbiodinium</taxon>
    </lineage>
</organism>